<evidence type="ECO:0000313" key="3">
    <source>
        <dbReference type="Proteomes" id="UP000822688"/>
    </source>
</evidence>
<dbReference type="Proteomes" id="UP000822688">
    <property type="component" value="Chromosome V"/>
</dbReference>
<accession>A0A8T0HQA2</accession>
<dbReference type="AlphaFoldDB" id="A0A8T0HQA2"/>
<keyword evidence="3" id="KW-1185">Reference proteome</keyword>
<proteinExistence type="predicted"/>
<comment type="caution">
    <text evidence="2">The sequence shown here is derived from an EMBL/GenBank/DDBJ whole genome shotgun (WGS) entry which is preliminary data.</text>
</comment>
<evidence type="ECO:0000313" key="2">
    <source>
        <dbReference type="EMBL" id="KAG0572753.1"/>
    </source>
</evidence>
<evidence type="ECO:0000256" key="1">
    <source>
        <dbReference type="SAM" id="MobiDB-lite"/>
    </source>
</evidence>
<protein>
    <submittedName>
        <fullName evidence="2">Uncharacterized protein</fullName>
    </submittedName>
</protein>
<name>A0A8T0HQA2_CERPU</name>
<organism evidence="2 3">
    <name type="scientific">Ceratodon purpureus</name>
    <name type="common">Fire moss</name>
    <name type="synonym">Dicranum purpureum</name>
    <dbReference type="NCBI Taxonomy" id="3225"/>
    <lineage>
        <taxon>Eukaryota</taxon>
        <taxon>Viridiplantae</taxon>
        <taxon>Streptophyta</taxon>
        <taxon>Embryophyta</taxon>
        <taxon>Bryophyta</taxon>
        <taxon>Bryophytina</taxon>
        <taxon>Bryopsida</taxon>
        <taxon>Dicranidae</taxon>
        <taxon>Pseudoditrichales</taxon>
        <taxon>Ditrichaceae</taxon>
        <taxon>Ceratodon</taxon>
    </lineage>
</organism>
<feature type="compositionally biased region" description="Polar residues" evidence="1">
    <location>
        <begin position="1"/>
        <end position="10"/>
    </location>
</feature>
<feature type="region of interest" description="Disordered" evidence="1">
    <location>
        <begin position="1"/>
        <end position="54"/>
    </location>
</feature>
<sequence length="126" mass="14054">MSRAVPTQGSPFVGDTASPTDADAVVVGQPPSTLRSNSESDSASEHDSDESCYEPECPLHGGDWEFTWFVSICSLHFIRIRLGRHFQIHYEDYSCNESITPCWSKCLIHIVRVIPDFSHSARPPLC</sequence>
<gene>
    <name evidence="2" type="ORF">KC19_VG122000</name>
</gene>
<dbReference type="EMBL" id="CM026426">
    <property type="protein sequence ID" value="KAG0572753.1"/>
    <property type="molecule type" value="Genomic_DNA"/>
</dbReference>
<reference evidence="2" key="1">
    <citation type="submission" date="2020-06" db="EMBL/GenBank/DDBJ databases">
        <title>WGS assembly of Ceratodon purpureus strain R40.</title>
        <authorList>
            <person name="Carey S.B."/>
            <person name="Jenkins J."/>
            <person name="Shu S."/>
            <person name="Lovell J.T."/>
            <person name="Sreedasyam A."/>
            <person name="Maumus F."/>
            <person name="Tiley G.P."/>
            <person name="Fernandez-Pozo N."/>
            <person name="Barry K."/>
            <person name="Chen C."/>
            <person name="Wang M."/>
            <person name="Lipzen A."/>
            <person name="Daum C."/>
            <person name="Saski C.A."/>
            <person name="Payton A.C."/>
            <person name="Mcbreen J.C."/>
            <person name="Conrad R.E."/>
            <person name="Kollar L.M."/>
            <person name="Olsson S."/>
            <person name="Huttunen S."/>
            <person name="Landis J.B."/>
            <person name="Wickett N.J."/>
            <person name="Johnson M.G."/>
            <person name="Rensing S.A."/>
            <person name="Grimwood J."/>
            <person name="Schmutz J."/>
            <person name="Mcdaniel S.F."/>
        </authorList>
    </citation>
    <scope>NUCLEOTIDE SEQUENCE</scope>
    <source>
        <strain evidence="2">R40</strain>
    </source>
</reference>